<dbReference type="AlphaFoldDB" id="A0A158L2C6"/>
<dbReference type="EMBL" id="FCON02000286">
    <property type="protein sequence ID" value="SAL87395.1"/>
    <property type="molecule type" value="Genomic_DNA"/>
</dbReference>
<evidence type="ECO:0000313" key="2">
    <source>
        <dbReference type="EMBL" id="SAL87395.1"/>
    </source>
</evidence>
<feature type="region of interest" description="Disordered" evidence="1">
    <location>
        <begin position="1"/>
        <end position="20"/>
    </location>
</feature>
<name>A0A158L2C6_9BURK</name>
<comment type="caution">
    <text evidence="2">The sequence shown here is derived from an EMBL/GenBank/DDBJ whole genome shotgun (WGS) entry which is preliminary data.</text>
</comment>
<keyword evidence="3" id="KW-1185">Reference proteome</keyword>
<gene>
    <name evidence="2" type="ORF">AWB68_08387</name>
</gene>
<evidence type="ECO:0000256" key="1">
    <source>
        <dbReference type="SAM" id="MobiDB-lite"/>
    </source>
</evidence>
<accession>A0A158L2C6</accession>
<evidence type="ECO:0000313" key="3">
    <source>
        <dbReference type="Proteomes" id="UP000054770"/>
    </source>
</evidence>
<protein>
    <submittedName>
        <fullName evidence="2">Uncharacterized protein</fullName>
    </submittedName>
</protein>
<sequence length="223" mass="25722">MLRKRAPRDRSRDDAAQIEHAHARERPVAWLAADRHRRCIADADDLQQRQPRHTLRLRQRGPLGGRTDQRGAQARIAERLVERRAVPAANRLRHRGVIVRASQHFHDARAMVREVRVKLDPAPIARLVEAGERIAQVGRGTVVDAQITLAAKRDARAPRIDLDVLRAAGAVPKALGRGERLRRDHVRRERRHAIHRRQLRIAARRRDERKRGRIALRRVPKLL</sequence>
<dbReference type="Proteomes" id="UP000054770">
    <property type="component" value="Unassembled WGS sequence"/>
</dbReference>
<proteinExistence type="predicted"/>
<organism evidence="2 3">
    <name type="scientific">Caballeronia choica</name>
    <dbReference type="NCBI Taxonomy" id="326476"/>
    <lineage>
        <taxon>Bacteria</taxon>
        <taxon>Pseudomonadati</taxon>
        <taxon>Pseudomonadota</taxon>
        <taxon>Betaproteobacteria</taxon>
        <taxon>Burkholderiales</taxon>
        <taxon>Burkholderiaceae</taxon>
        <taxon>Caballeronia</taxon>
    </lineage>
</organism>
<reference evidence="2" key="1">
    <citation type="submission" date="2016-01" db="EMBL/GenBank/DDBJ databases">
        <authorList>
            <person name="Peeters C."/>
        </authorList>
    </citation>
    <scope>NUCLEOTIDE SEQUENCE [LARGE SCALE GENOMIC DNA]</scope>
    <source>
        <strain evidence="2">LMG 22940</strain>
    </source>
</reference>
<feature type="compositionally biased region" description="Basic and acidic residues" evidence="1">
    <location>
        <begin position="8"/>
        <end position="20"/>
    </location>
</feature>